<keyword evidence="11" id="KW-1185">Reference proteome</keyword>
<dbReference type="FunFam" id="2.40.110.10:FF:000011">
    <property type="entry name" value="Acyl-CoA dehydrogenase FadE34"/>
    <property type="match status" value="1"/>
</dbReference>
<protein>
    <submittedName>
        <fullName evidence="10">Acyl-CoA dehydrogenase</fullName>
    </submittedName>
</protein>
<dbReference type="GO" id="GO:0050660">
    <property type="term" value="F:flavin adenine dinucleotide binding"/>
    <property type="evidence" value="ECO:0007669"/>
    <property type="project" value="InterPro"/>
</dbReference>
<dbReference type="Gene3D" id="1.20.140.10">
    <property type="entry name" value="Butyryl-CoA Dehydrogenase, subunit A, domain 3"/>
    <property type="match status" value="1"/>
</dbReference>
<feature type="domain" description="Acyl-CoA oxidase/dehydrogenase middle" evidence="8">
    <location>
        <begin position="118"/>
        <end position="211"/>
    </location>
</feature>
<dbReference type="SUPFAM" id="SSF47203">
    <property type="entry name" value="Acyl-CoA dehydrogenase C-terminal domain-like"/>
    <property type="match status" value="1"/>
</dbReference>
<evidence type="ECO:0000256" key="6">
    <source>
        <dbReference type="RuleBase" id="RU362125"/>
    </source>
</evidence>
<evidence type="ECO:0000256" key="1">
    <source>
        <dbReference type="ARBA" id="ARBA00001974"/>
    </source>
</evidence>
<dbReference type="InterPro" id="IPR052161">
    <property type="entry name" value="Mycobact_Acyl-CoA_DH"/>
</dbReference>
<dbReference type="GO" id="GO:0016627">
    <property type="term" value="F:oxidoreductase activity, acting on the CH-CH group of donors"/>
    <property type="evidence" value="ECO:0007669"/>
    <property type="project" value="InterPro"/>
</dbReference>
<dbReference type="Gene3D" id="1.10.540.10">
    <property type="entry name" value="Acyl-CoA dehydrogenase/oxidase, N-terminal domain"/>
    <property type="match status" value="1"/>
</dbReference>
<dbReference type="InterPro" id="IPR036250">
    <property type="entry name" value="AcylCo_DH-like_C"/>
</dbReference>
<dbReference type="EMBL" id="CP020809">
    <property type="protein sequence ID" value="ART68924.1"/>
    <property type="molecule type" value="Genomic_DNA"/>
</dbReference>
<evidence type="ECO:0000259" key="9">
    <source>
        <dbReference type="Pfam" id="PF02771"/>
    </source>
</evidence>
<dbReference type="PANTHER" id="PTHR43292:SF3">
    <property type="entry name" value="ACYL-COA DEHYDROGENASE FADE29"/>
    <property type="match status" value="1"/>
</dbReference>
<keyword evidence="3 6" id="KW-0285">Flavoprotein</keyword>
<feature type="domain" description="Acyl-CoA dehydrogenase/oxidase C-terminal" evidence="7">
    <location>
        <begin position="225"/>
        <end position="358"/>
    </location>
</feature>
<dbReference type="Pfam" id="PF02771">
    <property type="entry name" value="Acyl-CoA_dh_N"/>
    <property type="match status" value="1"/>
</dbReference>
<gene>
    <name evidence="10" type="ORF">BTO20_10310</name>
</gene>
<name>A0A1Y0C1C2_9MYCO</name>
<dbReference type="InterPro" id="IPR013786">
    <property type="entry name" value="AcylCoA_DH/ox_N"/>
</dbReference>
<dbReference type="Pfam" id="PF00441">
    <property type="entry name" value="Acyl-CoA_dh_1"/>
    <property type="match status" value="1"/>
</dbReference>
<comment type="cofactor">
    <cofactor evidence="1 6">
        <name>FAD</name>
        <dbReference type="ChEBI" id="CHEBI:57692"/>
    </cofactor>
</comment>
<evidence type="ECO:0000256" key="4">
    <source>
        <dbReference type="ARBA" id="ARBA00022827"/>
    </source>
</evidence>
<dbReference type="AlphaFoldDB" id="A0A1Y0C1C2"/>
<evidence type="ECO:0000256" key="3">
    <source>
        <dbReference type="ARBA" id="ARBA00022630"/>
    </source>
</evidence>
<evidence type="ECO:0000259" key="7">
    <source>
        <dbReference type="Pfam" id="PF00441"/>
    </source>
</evidence>
<dbReference type="InterPro" id="IPR009100">
    <property type="entry name" value="AcylCoA_DH/oxidase_NM_dom_sf"/>
</dbReference>
<dbReference type="Gene3D" id="2.40.110.10">
    <property type="entry name" value="Butyryl-CoA Dehydrogenase, subunit A, domain 2"/>
    <property type="match status" value="1"/>
</dbReference>
<organism evidence="10 11">
    <name type="scientific">Mycobacterium dioxanotrophicus</name>
    <dbReference type="NCBI Taxonomy" id="482462"/>
    <lineage>
        <taxon>Bacteria</taxon>
        <taxon>Bacillati</taxon>
        <taxon>Actinomycetota</taxon>
        <taxon>Actinomycetes</taxon>
        <taxon>Mycobacteriales</taxon>
        <taxon>Mycobacteriaceae</taxon>
        <taxon>Mycobacterium</taxon>
    </lineage>
</organism>
<dbReference type="InterPro" id="IPR037069">
    <property type="entry name" value="AcylCoA_DH/ox_N_sf"/>
</dbReference>
<dbReference type="Pfam" id="PF02770">
    <property type="entry name" value="Acyl-CoA_dh_M"/>
    <property type="match status" value="1"/>
</dbReference>
<evidence type="ECO:0000313" key="11">
    <source>
        <dbReference type="Proteomes" id="UP000195331"/>
    </source>
</evidence>
<dbReference type="InterPro" id="IPR006091">
    <property type="entry name" value="Acyl-CoA_Oxase/DH_mid-dom"/>
</dbReference>
<sequence length="362" mass="39609">MDFRDSAEEAAFRDRLRTWLADNAASFRASGDDYWTRMGAWHQALYAAGFFGTSWPKEFGGQELAPVYDVIVDEELARAGAPPRPSLGYLVVGLGQHGSKELQQRFLPGMINGTERWCQGFSEPGAGSDLASLTTTATRDGDNYIINGHKIWTSYSDVADWCLVLARTDKNVARHKGISAFIVSMHQDAIEQRPLQMINGVTTEFGQVTFDGAVVPASHMVGAPGDGWRLAMTVVSHEREPSTLGYSARYGKLVREMASRVEGKVPDDLAWAAVQAEMLRLHVRRRLSEQLDGINHGPQGSLDKLLMTWVEQSVGHAALAVSGARDPELLSAYLYSRAQSVMGGTSQIQKNIIASRILGLGV</sequence>
<accession>A0A1Y0C1C2</accession>
<dbReference type="Proteomes" id="UP000195331">
    <property type="component" value="Chromosome"/>
</dbReference>
<feature type="domain" description="Acyl-CoA dehydrogenase/oxidase N-terminal" evidence="9">
    <location>
        <begin position="7"/>
        <end position="113"/>
    </location>
</feature>
<dbReference type="PANTHER" id="PTHR43292">
    <property type="entry name" value="ACYL-COA DEHYDROGENASE"/>
    <property type="match status" value="1"/>
</dbReference>
<dbReference type="InterPro" id="IPR046373">
    <property type="entry name" value="Acyl-CoA_Oxase/DH_mid-dom_sf"/>
</dbReference>
<evidence type="ECO:0000259" key="8">
    <source>
        <dbReference type="Pfam" id="PF02770"/>
    </source>
</evidence>
<evidence type="ECO:0000313" key="10">
    <source>
        <dbReference type="EMBL" id="ART68924.1"/>
    </source>
</evidence>
<dbReference type="RefSeq" id="WP_087075574.1">
    <property type="nucleotide sequence ID" value="NZ_CP020809.1"/>
</dbReference>
<evidence type="ECO:0000256" key="2">
    <source>
        <dbReference type="ARBA" id="ARBA00009347"/>
    </source>
</evidence>
<reference evidence="10 11" key="1">
    <citation type="submission" date="2017-04" db="EMBL/GenBank/DDBJ databases">
        <title>Whole Genome Sequence of 1,4-Dioxane Degrading Bacterium Mycobacterium dioxanotrophicus PH-06.</title>
        <authorList>
            <person name="He Y."/>
        </authorList>
    </citation>
    <scope>NUCLEOTIDE SEQUENCE [LARGE SCALE GENOMIC DNA]</scope>
    <source>
        <strain evidence="10 11">PH-06</strain>
    </source>
</reference>
<dbReference type="OrthoDB" id="3778631at2"/>
<dbReference type="GO" id="GO:0005886">
    <property type="term" value="C:plasma membrane"/>
    <property type="evidence" value="ECO:0007669"/>
    <property type="project" value="TreeGrafter"/>
</dbReference>
<keyword evidence="5 6" id="KW-0560">Oxidoreductase</keyword>
<comment type="similarity">
    <text evidence="2 6">Belongs to the acyl-CoA dehydrogenase family.</text>
</comment>
<dbReference type="SUPFAM" id="SSF56645">
    <property type="entry name" value="Acyl-CoA dehydrogenase NM domain-like"/>
    <property type="match status" value="1"/>
</dbReference>
<dbReference type="KEGG" id="mdx:BTO20_10310"/>
<evidence type="ECO:0000256" key="5">
    <source>
        <dbReference type="ARBA" id="ARBA00023002"/>
    </source>
</evidence>
<proteinExistence type="inferred from homology"/>
<dbReference type="InterPro" id="IPR009075">
    <property type="entry name" value="AcylCo_DH/oxidase_C"/>
</dbReference>
<keyword evidence="4 6" id="KW-0274">FAD</keyword>